<dbReference type="InterPro" id="IPR013763">
    <property type="entry name" value="Cyclin-like_dom"/>
</dbReference>
<accession>A0A1U7LQ15</accession>
<protein>
    <submittedName>
        <fullName evidence="8">G1/S-specific cyclin CCN1</fullName>
    </submittedName>
</protein>
<keyword evidence="4" id="KW-0131">Cell cycle</keyword>
<dbReference type="InterPro" id="IPR036915">
    <property type="entry name" value="Cyclin-like_sf"/>
</dbReference>
<feature type="domain" description="Cyclin-like" evidence="6">
    <location>
        <begin position="200"/>
        <end position="270"/>
    </location>
</feature>
<sequence length="346" mass="39678">MKRISPVLSRGISKKRYQEPVSPLSKFTPPTVLFEGVKRLRAPLHTASMDKRMNAKDEAEYREDILDYMHALEKSDTGANAEMMDLQPELEWFMRPYLVDFLIEVHSQFKMSPQTLHLAVLLIDRYVSKRIVFKKHYQLVGCCCLWIASKYEDAKDKVPTVRELRTMCCNAYDEDMFTQMEGHILSTLSWKIGHPTVESFLMTEFVDRDDKKTSSLARFFCELSIFHRDFVSLHPSTIARAAMQLSRHITRHIRPCELPEIASTISALLKLLPQASATLRKKYSHPSFASVMSLLEPVTPKKYIPRISLDTPPRTPTLASVGNCDRVRGTGLPTPPSDECYTVYED</sequence>
<feature type="domain" description="Cyclin-like" evidence="6">
    <location>
        <begin position="100"/>
        <end position="186"/>
    </location>
</feature>
<evidence type="ECO:0000256" key="3">
    <source>
        <dbReference type="ARBA" id="ARBA00023127"/>
    </source>
</evidence>
<feature type="domain" description="Cyclin C-terminal" evidence="7">
    <location>
        <begin position="195"/>
        <end position="297"/>
    </location>
</feature>
<dbReference type="EMBL" id="LXFE01000642">
    <property type="protein sequence ID" value="OLL24747.1"/>
    <property type="molecule type" value="Genomic_DNA"/>
</dbReference>
<keyword evidence="3 5" id="KW-0195">Cyclin</keyword>
<dbReference type="GO" id="GO:0051726">
    <property type="term" value="P:regulation of cell cycle"/>
    <property type="evidence" value="ECO:0007669"/>
    <property type="project" value="UniProtKB-ARBA"/>
</dbReference>
<dbReference type="OrthoDB" id="5590282at2759"/>
<comment type="caution">
    <text evidence="8">The sequence shown here is derived from an EMBL/GenBank/DDBJ whole genome shotgun (WGS) entry which is preliminary data.</text>
</comment>
<dbReference type="PROSITE" id="PS00292">
    <property type="entry name" value="CYCLINS"/>
    <property type="match status" value="1"/>
</dbReference>
<dbReference type="Pfam" id="PF02984">
    <property type="entry name" value="Cyclin_C"/>
    <property type="match status" value="1"/>
</dbReference>
<name>A0A1U7LQ15_NEOID</name>
<dbReference type="GO" id="GO:0044843">
    <property type="term" value="P:cell cycle G1/S phase transition"/>
    <property type="evidence" value="ECO:0007669"/>
    <property type="project" value="UniProtKB-ARBA"/>
</dbReference>
<dbReference type="STRING" id="1198029.A0A1U7LQ15"/>
<dbReference type="CDD" id="cd20559">
    <property type="entry name" value="CYCLIN_ScCLN_like"/>
    <property type="match status" value="1"/>
</dbReference>
<keyword evidence="2" id="KW-0132">Cell division</keyword>
<evidence type="ECO:0000256" key="1">
    <source>
        <dbReference type="ARBA" id="ARBA00008742"/>
    </source>
</evidence>
<keyword evidence="9" id="KW-1185">Reference proteome</keyword>
<dbReference type="AlphaFoldDB" id="A0A1U7LQ15"/>
<dbReference type="FunFam" id="1.10.472.10:FF:000010">
    <property type="entry name" value="G1/S-specific cyclin Cln1"/>
    <property type="match status" value="1"/>
</dbReference>
<evidence type="ECO:0000259" key="7">
    <source>
        <dbReference type="SMART" id="SM01332"/>
    </source>
</evidence>
<dbReference type="SMART" id="SM00385">
    <property type="entry name" value="CYCLIN"/>
    <property type="match status" value="2"/>
</dbReference>
<dbReference type="OMA" id="CELPEIA"/>
<evidence type="ECO:0000313" key="9">
    <source>
        <dbReference type="Proteomes" id="UP000186594"/>
    </source>
</evidence>
<evidence type="ECO:0000259" key="6">
    <source>
        <dbReference type="SMART" id="SM00385"/>
    </source>
</evidence>
<organism evidence="8 9">
    <name type="scientific">Neolecta irregularis (strain DAH-3)</name>
    <dbReference type="NCBI Taxonomy" id="1198029"/>
    <lineage>
        <taxon>Eukaryota</taxon>
        <taxon>Fungi</taxon>
        <taxon>Dikarya</taxon>
        <taxon>Ascomycota</taxon>
        <taxon>Taphrinomycotina</taxon>
        <taxon>Neolectales</taxon>
        <taxon>Neolectaceae</taxon>
        <taxon>Neolecta</taxon>
    </lineage>
</organism>
<dbReference type="InterPro" id="IPR048258">
    <property type="entry name" value="Cyclins_cyclin-box"/>
</dbReference>
<evidence type="ECO:0000256" key="4">
    <source>
        <dbReference type="ARBA" id="ARBA00023306"/>
    </source>
</evidence>
<gene>
    <name evidence="8" type="ORF">NEOLI_003396</name>
</gene>
<dbReference type="InterPro" id="IPR004367">
    <property type="entry name" value="Cyclin_C-dom"/>
</dbReference>
<dbReference type="CDD" id="cd20537">
    <property type="entry name" value="CYCLIN_CCNO-like_rpt2"/>
    <property type="match status" value="1"/>
</dbReference>
<evidence type="ECO:0000256" key="5">
    <source>
        <dbReference type="RuleBase" id="RU000383"/>
    </source>
</evidence>
<dbReference type="InterPro" id="IPR006671">
    <property type="entry name" value="Cyclin_N"/>
</dbReference>
<dbReference type="SMART" id="SM01332">
    <property type="entry name" value="Cyclin_C"/>
    <property type="match status" value="1"/>
</dbReference>
<dbReference type="PANTHER" id="PTHR10177">
    <property type="entry name" value="CYCLINS"/>
    <property type="match status" value="1"/>
</dbReference>
<dbReference type="Gene3D" id="1.10.472.10">
    <property type="entry name" value="Cyclin-like"/>
    <property type="match status" value="2"/>
</dbReference>
<proteinExistence type="inferred from homology"/>
<evidence type="ECO:0000313" key="8">
    <source>
        <dbReference type="EMBL" id="OLL24747.1"/>
    </source>
</evidence>
<dbReference type="GO" id="GO:0016538">
    <property type="term" value="F:cyclin-dependent protein serine/threonine kinase regulator activity"/>
    <property type="evidence" value="ECO:0007669"/>
    <property type="project" value="UniProtKB-ARBA"/>
</dbReference>
<reference evidence="8 9" key="1">
    <citation type="submission" date="2016-04" db="EMBL/GenBank/DDBJ databases">
        <title>Evolutionary innovation and constraint leading to complex multicellularity in the Ascomycota.</title>
        <authorList>
            <person name="Cisse O."/>
            <person name="Nguyen A."/>
            <person name="Hewitt D.A."/>
            <person name="Jedd G."/>
            <person name="Stajich J.E."/>
        </authorList>
    </citation>
    <scope>NUCLEOTIDE SEQUENCE [LARGE SCALE GENOMIC DNA]</scope>
    <source>
        <strain evidence="8 9">DAH-3</strain>
    </source>
</reference>
<evidence type="ECO:0000256" key="2">
    <source>
        <dbReference type="ARBA" id="ARBA00022618"/>
    </source>
</evidence>
<dbReference type="InterPro" id="IPR039361">
    <property type="entry name" value="Cyclin"/>
</dbReference>
<comment type="similarity">
    <text evidence="1 5">Belongs to the cyclin family.</text>
</comment>
<dbReference type="GO" id="GO:0051301">
    <property type="term" value="P:cell division"/>
    <property type="evidence" value="ECO:0007669"/>
    <property type="project" value="UniProtKB-KW"/>
</dbReference>
<dbReference type="Pfam" id="PF00134">
    <property type="entry name" value="Cyclin_N"/>
    <property type="match status" value="1"/>
</dbReference>
<dbReference type="SUPFAM" id="SSF47954">
    <property type="entry name" value="Cyclin-like"/>
    <property type="match status" value="2"/>
</dbReference>
<dbReference type="Proteomes" id="UP000186594">
    <property type="component" value="Unassembled WGS sequence"/>
</dbReference>